<evidence type="ECO:0000256" key="2">
    <source>
        <dbReference type="ARBA" id="ARBA00022723"/>
    </source>
</evidence>
<dbReference type="AlphaFoldDB" id="A0A0A0IEC1"/>
<comment type="caution">
    <text evidence="6">The sequence shown here is derived from an EMBL/GenBank/DDBJ whole genome shotgun (WGS) entry which is preliminary data.</text>
</comment>
<dbReference type="InterPro" id="IPR051453">
    <property type="entry name" value="MBL_Glyoxalase_II"/>
</dbReference>
<feature type="domain" description="Metallo-beta-lactamase" evidence="5">
    <location>
        <begin position="12"/>
        <end position="185"/>
    </location>
</feature>
<comment type="cofactor">
    <cofactor evidence="1">
        <name>Zn(2+)</name>
        <dbReference type="ChEBI" id="CHEBI:29105"/>
    </cofactor>
</comment>
<keyword evidence="2" id="KW-0479">Metal-binding</keyword>
<dbReference type="SMART" id="SM00849">
    <property type="entry name" value="Lactamase_B"/>
    <property type="match status" value="1"/>
</dbReference>
<dbReference type="CDD" id="cd06262">
    <property type="entry name" value="metallo-hydrolase-like_MBL-fold"/>
    <property type="match status" value="1"/>
</dbReference>
<keyword evidence="4" id="KW-0862">Zinc</keyword>
<proteinExistence type="predicted"/>
<dbReference type="GO" id="GO:0016787">
    <property type="term" value="F:hydrolase activity"/>
    <property type="evidence" value="ECO:0007669"/>
    <property type="project" value="UniProtKB-KW"/>
</dbReference>
<dbReference type="SUPFAM" id="SSF56281">
    <property type="entry name" value="Metallo-hydrolase/oxidoreductase"/>
    <property type="match status" value="1"/>
</dbReference>
<dbReference type="Proteomes" id="UP000030014">
    <property type="component" value="Unassembled WGS sequence"/>
</dbReference>
<organism evidence="6 7">
    <name type="scientific">Clostridium botulinum C/D str. DC5</name>
    <dbReference type="NCBI Taxonomy" id="1443128"/>
    <lineage>
        <taxon>Bacteria</taxon>
        <taxon>Bacillati</taxon>
        <taxon>Bacillota</taxon>
        <taxon>Clostridia</taxon>
        <taxon>Eubacteriales</taxon>
        <taxon>Clostridiaceae</taxon>
        <taxon>Clostridium</taxon>
    </lineage>
</organism>
<keyword evidence="3" id="KW-0378">Hydrolase</keyword>
<dbReference type="Gene3D" id="3.60.15.10">
    <property type="entry name" value="Ribonuclease Z/Hydroxyacylglutathione hydrolase-like"/>
    <property type="match status" value="1"/>
</dbReference>
<evidence type="ECO:0000313" key="7">
    <source>
        <dbReference type="Proteomes" id="UP000030014"/>
    </source>
</evidence>
<dbReference type="InterPro" id="IPR036866">
    <property type="entry name" value="RibonucZ/Hydroxyglut_hydro"/>
</dbReference>
<name>A0A0A0IEC1_CLOBO</name>
<dbReference type="EMBL" id="JDRY01000037">
    <property type="protein sequence ID" value="KGM99302.1"/>
    <property type="molecule type" value="Genomic_DNA"/>
</dbReference>
<evidence type="ECO:0000259" key="5">
    <source>
        <dbReference type="SMART" id="SM00849"/>
    </source>
</evidence>
<sequence>MKIKRIPAGMYGANCYVLIDEETMVGCIIDPGGDADRLVNIIDEFNIEVKFILLTHGHMDHVGGVEILREKYNVPVYINGKDKELMEKGTEVFGRIWSKTSEDKELKDGEILKLGNLDIKCMETPGHTPGGMSFLVNNVVFTGDTLFRGSVGRCDLPGGNQSQLIESIKSKLMILDDEIVVLPGHEGESNIRFEKQYNPFF</sequence>
<dbReference type="Pfam" id="PF00753">
    <property type="entry name" value="Lactamase_B"/>
    <property type="match status" value="1"/>
</dbReference>
<dbReference type="PANTHER" id="PTHR46233:SF3">
    <property type="entry name" value="HYDROXYACYLGLUTATHIONE HYDROLASE GLOC"/>
    <property type="match status" value="1"/>
</dbReference>
<protein>
    <submittedName>
        <fullName evidence="6">Beta-lactamase</fullName>
    </submittedName>
</protein>
<dbReference type="GO" id="GO:0046872">
    <property type="term" value="F:metal ion binding"/>
    <property type="evidence" value="ECO:0007669"/>
    <property type="project" value="UniProtKB-KW"/>
</dbReference>
<reference evidence="6 7" key="1">
    <citation type="submission" date="2014-01" db="EMBL/GenBank/DDBJ databases">
        <title>Plasmidome dynamics in the species complex Clostridium novyi sensu lato converts strains of independent lineages into distinctly different pathogens.</title>
        <authorList>
            <person name="Skarin H."/>
            <person name="Segerman B."/>
        </authorList>
    </citation>
    <scope>NUCLEOTIDE SEQUENCE [LARGE SCALE GENOMIC DNA]</scope>
    <source>
        <strain evidence="6 7">DC5</strain>
    </source>
</reference>
<evidence type="ECO:0000313" key="6">
    <source>
        <dbReference type="EMBL" id="KGM99302.1"/>
    </source>
</evidence>
<dbReference type="PANTHER" id="PTHR46233">
    <property type="entry name" value="HYDROXYACYLGLUTATHIONE HYDROLASE GLOC"/>
    <property type="match status" value="1"/>
</dbReference>
<evidence type="ECO:0000256" key="4">
    <source>
        <dbReference type="ARBA" id="ARBA00022833"/>
    </source>
</evidence>
<evidence type="ECO:0000256" key="3">
    <source>
        <dbReference type="ARBA" id="ARBA00022801"/>
    </source>
</evidence>
<evidence type="ECO:0000256" key="1">
    <source>
        <dbReference type="ARBA" id="ARBA00001947"/>
    </source>
</evidence>
<dbReference type="RefSeq" id="WP_039259575.1">
    <property type="nucleotide sequence ID" value="NZ_JDRY01000037.1"/>
</dbReference>
<accession>A0A0A0IEC1</accession>
<gene>
    <name evidence="6" type="ORF">Z955_08410</name>
</gene>
<dbReference type="InterPro" id="IPR001279">
    <property type="entry name" value="Metallo-B-lactamas"/>
</dbReference>